<sequence>MILDKKYKSLMKYYILLMFMMCLSLSANAQIDNKRKSIVIPAVESKKDSADISPLTPSKPIENKNFGLNTPRVSPNLEFPKKEFSMFPEEQFGNPGELYEKRINKNIENLKLSPEEVEQRNGSTTDQFLGDFKSKAKFVNVIYRDHGYVDGDLIQVRINDDIIYPRVFLNGGYSGFKLDLKPGFNKIDFVALNQGDSGPNTAEFKVIDDNGFIVSHNQWNLATGVKATIIVVKE</sequence>
<gene>
    <name evidence="2" type="ORF">GCM10023330_14190</name>
</gene>
<feature type="chain" id="PRO_5047437166" description="Secreted protein" evidence="1">
    <location>
        <begin position="30"/>
        <end position="234"/>
    </location>
</feature>
<name>A0ABP9CD15_9FLAO</name>
<proteinExistence type="predicted"/>
<comment type="caution">
    <text evidence="2">The sequence shown here is derived from an EMBL/GenBank/DDBJ whole genome shotgun (WGS) entry which is preliminary data.</text>
</comment>
<dbReference type="Proteomes" id="UP001501433">
    <property type="component" value="Unassembled WGS sequence"/>
</dbReference>
<keyword evidence="3" id="KW-1185">Reference proteome</keyword>
<evidence type="ECO:0000256" key="1">
    <source>
        <dbReference type="SAM" id="SignalP"/>
    </source>
</evidence>
<reference evidence="3" key="1">
    <citation type="journal article" date="2019" name="Int. J. Syst. Evol. Microbiol.">
        <title>The Global Catalogue of Microorganisms (GCM) 10K type strain sequencing project: providing services to taxonomists for standard genome sequencing and annotation.</title>
        <authorList>
            <consortium name="The Broad Institute Genomics Platform"/>
            <consortium name="The Broad Institute Genome Sequencing Center for Infectious Disease"/>
            <person name="Wu L."/>
            <person name="Ma J."/>
        </authorList>
    </citation>
    <scope>NUCLEOTIDE SEQUENCE [LARGE SCALE GENOMIC DNA]</scope>
    <source>
        <strain evidence="3">JCM 18325</strain>
    </source>
</reference>
<keyword evidence="1" id="KW-0732">Signal</keyword>
<organism evidence="2 3">
    <name type="scientific">Litoribaculum gwangyangense</name>
    <dbReference type="NCBI Taxonomy" id="1130722"/>
    <lineage>
        <taxon>Bacteria</taxon>
        <taxon>Pseudomonadati</taxon>
        <taxon>Bacteroidota</taxon>
        <taxon>Flavobacteriia</taxon>
        <taxon>Flavobacteriales</taxon>
        <taxon>Flavobacteriaceae</taxon>
        <taxon>Litoribaculum</taxon>
    </lineage>
</organism>
<protein>
    <recommendedName>
        <fullName evidence="4">Secreted protein</fullName>
    </recommendedName>
</protein>
<accession>A0ABP9CD15</accession>
<evidence type="ECO:0000313" key="3">
    <source>
        <dbReference type="Proteomes" id="UP001501433"/>
    </source>
</evidence>
<evidence type="ECO:0000313" key="2">
    <source>
        <dbReference type="EMBL" id="GAA4808611.1"/>
    </source>
</evidence>
<feature type="signal peptide" evidence="1">
    <location>
        <begin position="1"/>
        <end position="29"/>
    </location>
</feature>
<evidence type="ECO:0008006" key="4">
    <source>
        <dbReference type="Google" id="ProtNLM"/>
    </source>
</evidence>
<dbReference type="EMBL" id="BAABJW010000002">
    <property type="protein sequence ID" value="GAA4808611.1"/>
    <property type="molecule type" value="Genomic_DNA"/>
</dbReference>